<evidence type="ECO:0000313" key="6">
    <source>
        <dbReference type="Proteomes" id="UP000018837"/>
    </source>
</evidence>
<feature type="chain" id="PRO_5004812406" evidence="2">
    <location>
        <begin position="25"/>
        <end position="405"/>
    </location>
</feature>
<dbReference type="AlphaFoldDB" id="W2C258"/>
<protein>
    <submittedName>
        <fullName evidence="5">Membrane protein</fullName>
    </submittedName>
</protein>
<feature type="signal peptide" evidence="2">
    <location>
        <begin position="1"/>
        <end position="24"/>
    </location>
</feature>
<reference evidence="5 6" key="1">
    <citation type="submission" date="2013-11" db="EMBL/GenBank/DDBJ databases">
        <title>Single cell genomics of uncultured Tannerella BU063 (oral taxon 286).</title>
        <authorList>
            <person name="Beall C.J."/>
            <person name="Campbell A.G."/>
            <person name="Griffen A.L."/>
            <person name="Podar M."/>
            <person name="Leys E.J."/>
        </authorList>
    </citation>
    <scope>NUCLEOTIDE SEQUENCE [LARGE SCALE GENOMIC DNA]</scope>
    <source>
        <strain evidence="5">Cell 2</strain>
    </source>
</reference>
<dbReference type="PATRIC" id="fig|1411148.3.peg.2455"/>
<feature type="domain" description="Lnb-like transmembrane" evidence="4">
    <location>
        <begin position="263"/>
        <end position="398"/>
    </location>
</feature>
<keyword evidence="1" id="KW-1133">Transmembrane helix</keyword>
<gene>
    <name evidence="5" type="ORF">N425_14545</name>
</gene>
<evidence type="ECO:0000259" key="3">
    <source>
        <dbReference type="Pfam" id="PF13387"/>
    </source>
</evidence>
<dbReference type="EMBL" id="AYUF01000501">
    <property type="protein sequence ID" value="ETK00526.1"/>
    <property type="molecule type" value="Genomic_DNA"/>
</dbReference>
<feature type="transmembrane region" description="Helical" evidence="1">
    <location>
        <begin position="353"/>
        <end position="373"/>
    </location>
</feature>
<feature type="transmembrane region" description="Helical" evidence="1">
    <location>
        <begin position="329"/>
        <end position="346"/>
    </location>
</feature>
<dbReference type="InterPro" id="IPR025178">
    <property type="entry name" value="Lnb_N"/>
</dbReference>
<keyword evidence="1" id="KW-0812">Transmembrane</keyword>
<dbReference type="Pfam" id="PF25221">
    <property type="entry name" value="5TMH_Lnb"/>
    <property type="match status" value="1"/>
</dbReference>
<evidence type="ECO:0000313" key="5">
    <source>
        <dbReference type="EMBL" id="ETK00526.1"/>
    </source>
</evidence>
<keyword evidence="2" id="KW-0732">Signal</keyword>
<sequence length="405" mass="46431">MRFFHRWQTILIGLLTAITFSASGQNVRLSDAAEISLLTCSPSDEEAYTLYGHTAIRVRDPHPASDSTRPIDFVFNYGLFDFSKPHFIYRFARGETDYMLGGNDFEQFLAAYRARGSEVCEQTLALDSAERQRLLDALVENALPENRTYRYNFFFDNCATRPAVMIERAVNGSIAYEERREVETFRDLINGCTRRHPWLTFGCDLVVGAPADRPMHLRESFFIPERLRESFDGAWIITPDGSKRRLVSSTRLLSERTAPEIVPDFFTPLVCSLLLFIVVALLTLIEVRREASFRWLDFLLFFVAGLAGCVLAFLAFFSVHPAMWPNVTFLWLHPLHLIGAVCMAVKRCKRLSYVYHLLTFAALLAAGVGYVIVPQHFNAAFFPLMLTLLMRSGRYLTRRKKIRFE</sequence>
<accession>W2C258</accession>
<dbReference type="Pfam" id="PF13387">
    <property type="entry name" value="Lnb_N"/>
    <property type="match status" value="1"/>
</dbReference>
<evidence type="ECO:0000256" key="2">
    <source>
        <dbReference type="SAM" id="SignalP"/>
    </source>
</evidence>
<feature type="transmembrane region" description="Helical" evidence="1">
    <location>
        <begin position="265"/>
        <end position="284"/>
    </location>
</feature>
<organism evidence="5 6">
    <name type="scientific">Tannerella sp. oral taxon BU063 isolate Cell 2</name>
    <dbReference type="NCBI Taxonomy" id="1411148"/>
    <lineage>
        <taxon>Bacteria</taxon>
        <taxon>Pseudomonadati</taxon>
        <taxon>Bacteroidota</taxon>
        <taxon>Bacteroidia</taxon>
        <taxon>Bacteroidales</taxon>
        <taxon>Tannerellaceae</taxon>
        <taxon>Tannerella</taxon>
    </lineage>
</organism>
<dbReference type="InterPro" id="IPR057436">
    <property type="entry name" value="5TMH_Lnb"/>
</dbReference>
<feature type="transmembrane region" description="Helical" evidence="1">
    <location>
        <begin position="379"/>
        <end position="397"/>
    </location>
</feature>
<feature type="transmembrane region" description="Helical" evidence="1">
    <location>
        <begin position="296"/>
        <end position="317"/>
    </location>
</feature>
<keyword evidence="1" id="KW-0472">Membrane</keyword>
<feature type="domain" description="Lnb N-terminal periplasmic" evidence="3">
    <location>
        <begin position="32"/>
        <end position="190"/>
    </location>
</feature>
<proteinExistence type="predicted"/>
<comment type="caution">
    <text evidence="5">The sequence shown here is derived from an EMBL/GenBank/DDBJ whole genome shotgun (WGS) entry which is preliminary data.</text>
</comment>
<dbReference type="Proteomes" id="UP000018837">
    <property type="component" value="Unassembled WGS sequence"/>
</dbReference>
<name>W2C258_9BACT</name>
<evidence type="ECO:0000259" key="4">
    <source>
        <dbReference type="Pfam" id="PF25221"/>
    </source>
</evidence>
<evidence type="ECO:0000256" key="1">
    <source>
        <dbReference type="SAM" id="Phobius"/>
    </source>
</evidence>